<proteinExistence type="predicted"/>
<evidence type="ECO:0000313" key="1">
    <source>
        <dbReference type="EMBL" id="DAD93681.1"/>
    </source>
</evidence>
<protein>
    <submittedName>
        <fullName evidence="1">Uncharacterized protein</fullName>
    </submittedName>
</protein>
<sequence>MQAGSVWITPLVSKTVPVLLGRGVHMVQIGQ</sequence>
<organism evidence="1">
    <name type="scientific">Siphoviridae sp. ctLmu1</name>
    <dbReference type="NCBI Taxonomy" id="2826253"/>
    <lineage>
        <taxon>Viruses</taxon>
        <taxon>Duplodnaviria</taxon>
        <taxon>Heunggongvirae</taxon>
        <taxon>Uroviricota</taxon>
        <taxon>Caudoviricetes</taxon>
    </lineage>
</organism>
<accession>A0A8S5NG93</accession>
<name>A0A8S5NG93_9CAUD</name>
<reference evidence="1" key="1">
    <citation type="journal article" date="2021" name="Proc. Natl. Acad. Sci. U.S.A.">
        <title>A Catalog of Tens of Thousands of Viruses from Human Metagenomes Reveals Hidden Associations with Chronic Diseases.</title>
        <authorList>
            <person name="Tisza M.J."/>
            <person name="Buck C.B."/>
        </authorList>
    </citation>
    <scope>NUCLEOTIDE SEQUENCE</scope>
    <source>
        <strain evidence="1">CtLmu1</strain>
    </source>
</reference>
<dbReference type="EMBL" id="BK015164">
    <property type="protein sequence ID" value="DAD93681.1"/>
    <property type="molecule type" value="Genomic_DNA"/>
</dbReference>